<dbReference type="EC" id="1.1.1.1" evidence="3"/>
<evidence type="ECO:0000313" key="4">
    <source>
        <dbReference type="Proteomes" id="UP000236161"/>
    </source>
</evidence>
<evidence type="ECO:0000259" key="1">
    <source>
        <dbReference type="Pfam" id="PF05699"/>
    </source>
</evidence>
<feature type="domain" description="HAT C-terminal dimerisation" evidence="1">
    <location>
        <begin position="94"/>
        <end position="175"/>
    </location>
</feature>
<dbReference type="OrthoDB" id="1893698at2759"/>
<keyword evidence="4" id="KW-1185">Reference proteome</keyword>
<evidence type="ECO:0000259" key="2">
    <source>
        <dbReference type="Pfam" id="PF14372"/>
    </source>
</evidence>
<dbReference type="PANTHER" id="PTHR23272">
    <property type="entry name" value="BED FINGER-RELATED"/>
    <property type="match status" value="1"/>
</dbReference>
<gene>
    <name evidence="3" type="ORF">AXF42_Ash011694</name>
</gene>
<dbReference type="PANTHER" id="PTHR23272:SF166">
    <property type="entry name" value="ZINC FINGER BED DOMAIN-CONTAINING PROTEIN RICESLEEPER 2-LIKE ISOFORM X1"/>
    <property type="match status" value="1"/>
</dbReference>
<dbReference type="SUPFAM" id="SSF53098">
    <property type="entry name" value="Ribonuclease H-like"/>
    <property type="match status" value="1"/>
</dbReference>
<organism evidence="3 4">
    <name type="scientific">Apostasia shenzhenica</name>
    <dbReference type="NCBI Taxonomy" id="1088818"/>
    <lineage>
        <taxon>Eukaryota</taxon>
        <taxon>Viridiplantae</taxon>
        <taxon>Streptophyta</taxon>
        <taxon>Embryophyta</taxon>
        <taxon>Tracheophyta</taxon>
        <taxon>Spermatophyta</taxon>
        <taxon>Magnoliopsida</taxon>
        <taxon>Liliopsida</taxon>
        <taxon>Asparagales</taxon>
        <taxon>Orchidaceae</taxon>
        <taxon>Apostasioideae</taxon>
        <taxon>Apostasia</taxon>
    </lineage>
</organism>
<accession>A0A2H9ZUQ8</accession>
<evidence type="ECO:0000313" key="3">
    <source>
        <dbReference type="EMBL" id="PKA47020.1"/>
    </source>
</evidence>
<name>A0A2H9ZUQ8_9ASPA</name>
<reference evidence="3 4" key="1">
    <citation type="journal article" date="2017" name="Nature">
        <title>The Apostasia genome and the evolution of orchids.</title>
        <authorList>
            <person name="Zhang G.Q."/>
            <person name="Liu K.W."/>
            <person name="Li Z."/>
            <person name="Lohaus R."/>
            <person name="Hsiao Y.Y."/>
            <person name="Niu S.C."/>
            <person name="Wang J.Y."/>
            <person name="Lin Y.C."/>
            <person name="Xu Q."/>
            <person name="Chen L.J."/>
            <person name="Yoshida K."/>
            <person name="Fujiwara S."/>
            <person name="Wang Z.W."/>
            <person name="Zhang Y.Q."/>
            <person name="Mitsuda N."/>
            <person name="Wang M."/>
            <person name="Liu G.H."/>
            <person name="Pecoraro L."/>
            <person name="Huang H.X."/>
            <person name="Xiao X.J."/>
            <person name="Lin M."/>
            <person name="Wu X.Y."/>
            <person name="Wu W.L."/>
            <person name="Chen Y.Y."/>
            <person name="Chang S.B."/>
            <person name="Sakamoto S."/>
            <person name="Ohme-Takagi M."/>
            <person name="Yagi M."/>
            <person name="Zeng S.J."/>
            <person name="Shen C.Y."/>
            <person name="Yeh C.M."/>
            <person name="Luo Y.B."/>
            <person name="Tsai W.C."/>
            <person name="Van de Peer Y."/>
            <person name="Liu Z.J."/>
        </authorList>
    </citation>
    <scope>NUCLEOTIDE SEQUENCE [LARGE SCALE GENOMIC DNA]</scope>
    <source>
        <strain evidence="4">cv. Shenzhen</strain>
        <tissue evidence="3">Stem</tissue>
    </source>
</reference>
<dbReference type="Proteomes" id="UP000236161">
    <property type="component" value="Unassembled WGS sequence"/>
</dbReference>
<feature type="domain" description="hAT-like transposase RNase-H fold" evidence="2">
    <location>
        <begin position="1"/>
        <end position="48"/>
    </location>
</feature>
<dbReference type="InterPro" id="IPR008906">
    <property type="entry name" value="HATC_C_dom"/>
</dbReference>
<dbReference type="InterPro" id="IPR025525">
    <property type="entry name" value="hAT-like_transposase_RNase-H"/>
</dbReference>
<dbReference type="Pfam" id="PF14372">
    <property type="entry name" value="hAT-like_RNase-H"/>
    <property type="match status" value="1"/>
</dbReference>
<proteinExistence type="predicted"/>
<dbReference type="GO" id="GO:0046983">
    <property type="term" value="F:protein dimerization activity"/>
    <property type="evidence" value="ECO:0007669"/>
    <property type="project" value="InterPro"/>
</dbReference>
<dbReference type="InterPro" id="IPR012337">
    <property type="entry name" value="RNaseH-like_sf"/>
</dbReference>
<dbReference type="EMBL" id="KZ453612">
    <property type="protein sequence ID" value="PKA47020.1"/>
    <property type="molecule type" value="Genomic_DNA"/>
</dbReference>
<dbReference type="AlphaFoldDB" id="A0A2H9ZUQ8"/>
<keyword evidence="3" id="KW-0560">Oxidoreductase</keyword>
<dbReference type="GO" id="GO:0003677">
    <property type="term" value="F:DNA binding"/>
    <property type="evidence" value="ECO:0007669"/>
    <property type="project" value="InterPro"/>
</dbReference>
<sequence length="196" mass="22564">MILSCAALLDPRCKVKLIDYCYTKLYGDKAEDYVNNSIKILYCLFEDYKQKYIIDIDTFGSSFISTSCENISEGLEDYDTFQSRKGRPQNQKSELDLYLEEPSFEVNSDLDIFDFWSKSSMRYPTLAMMARDILTIPVSTVASESYFSIGKKIINPCRSSLKSKTVQALICLSDWTKLSTGNFIEFTIVIIFFKIF</sequence>
<dbReference type="Pfam" id="PF05699">
    <property type="entry name" value="Dimer_Tnp_hAT"/>
    <property type="match status" value="1"/>
</dbReference>
<dbReference type="STRING" id="1088818.A0A2H9ZUQ8"/>
<protein>
    <submittedName>
        <fullName evidence="3">AC transposase</fullName>
        <ecNumber evidence="3">1.1.1.1</ecNumber>
    </submittedName>
</protein>
<dbReference type="GO" id="GO:0004022">
    <property type="term" value="F:alcohol dehydrogenase (NAD+) activity"/>
    <property type="evidence" value="ECO:0007669"/>
    <property type="project" value="UniProtKB-EC"/>
</dbReference>